<feature type="region of interest" description="Disordered" evidence="3">
    <location>
        <begin position="609"/>
        <end position="647"/>
    </location>
</feature>
<dbReference type="InterPro" id="IPR038973">
    <property type="entry name" value="MutL/Mlh/Pms-like"/>
</dbReference>
<evidence type="ECO:0000259" key="4">
    <source>
        <dbReference type="SMART" id="SM01340"/>
    </source>
</evidence>
<dbReference type="EMBL" id="AZGY01000008">
    <property type="protein sequence ID" value="KZZ95987.1"/>
    <property type="molecule type" value="Genomic_DNA"/>
</dbReference>
<evidence type="ECO:0000313" key="5">
    <source>
        <dbReference type="EMBL" id="KZZ95987.1"/>
    </source>
</evidence>
<dbReference type="FunFam" id="3.30.565.10:FF:000017">
    <property type="entry name" value="PMS1 homolog 1, mismatch repair system component"/>
    <property type="match status" value="1"/>
</dbReference>
<dbReference type="OrthoDB" id="10263226at2759"/>
<evidence type="ECO:0000313" key="6">
    <source>
        <dbReference type="Proteomes" id="UP000078544"/>
    </source>
</evidence>
<evidence type="ECO:0000256" key="1">
    <source>
        <dbReference type="ARBA" id="ARBA00006082"/>
    </source>
</evidence>
<dbReference type="InterPro" id="IPR013507">
    <property type="entry name" value="DNA_mismatch_S5_2-like"/>
</dbReference>
<dbReference type="NCBIfam" id="TIGR00585">
    <property type="entry name" value="mutl"/>
    <property type="match status" value="1"/>
</dbReference>
<dbReference type="GO" id="GO:0016887">
    <property type="term" value="F:ATP hydrolysis activity"/>
    <property type="evidence" value="ECO:0007669"/>
    <property type="project" value="InterPro"/>
</dbReference>
<dbReference type="SMART" id="SM01340">
    <property type="entry name" value="DNA_mis_repair"/>
    <property type="match status" value="1"/>
</dbReference>
<keyword evidence="2" id="KW-0227">DNA damage</keyword>
<sequence length="959" mass="106125">MSIQALPVSTARLLASSMDIKSISSIIRELIDNALDARADRIEVTISSDTLGRIMVKDNGTGIDIDDFAALGRRAHTSKLRNFDELSTLAGKTLGFRGEALASISSLANVVIITRKAGEPIAWRMDLVHGLGGFKDKRPVSATAGTTVVVTRIHDNMPPRKQFFLKQEENRRTMASIRHLLKAYVLTRPHVRMSLKVVGDSRPVWSYSPAIPCSAKEAALQMFGQSVLTSCIEIKGKVIINSRASQLDEWLFSGFIPLPDKSKVCKASGVFVSIDQRPMSPTWSFSKKLMGTLKSQLAEHVGRTNREGALQRNLFLQLDLQCPPKSYDVNITPQKDEVLLPCEGILLEQFEQLCKHGLFKHRQDTKTIALDPESSPAGPRSIKDLHMLSPTCEIPGTTKIKEQRASADKQEIALHSDNTGDKARNLQSAALLNSQTKTKSRMRTSFQVNMARKEEYKSDGEETADAVEVEIPHSATPIKPDEPRSKQGIRQYFHPVGRDDFEIACDHTATQKNATATAMDSQLANSRPADRVPLRPLSASSLNRIRDEAEPSLEQSRPESSRMQSSTSSQSNDEVLLPQLALDAVRGGLSAPVVERTPESDRSFMLDVEENDGGLGNANSSTSYSPTVLTPPPSNSRQGHSFLSGSCPTEVSRLQDISPIRPGLRHRGVGNIDACSLALSGESNLRLRVEDEIFHGRPPRGLPTHYAPENRLRATYRRREPVSASQPVVRSWHKPPTCRIHERARNDSDSLRGSYREMLQSASELSQPARKDIRQGILSLPVGYSHASQIRLAQTSGSSVTAHDEVDHEAPSDDDRHWLFDAGKRDMRFETIRPVEQQSTAPAGLYSQPLRRQTLRHTPRKLCHRLGNSSEVRFQSLDTSSNLCCLSTTLSVEPNFVQKCLDKHAAWESYILRGTLTLSPLSVKTTEDVSVNDRMQWCVESGLAKNGIQGSVNYQCEVV</sequence>
<dbReference type="SUPFAM" id="SSF54211">
    <property type="entry name" value="Ribosomal protein S5 domain 2-like"/>
    <property type="match status" value="1"/>
</dbReference>
<dbReference type="GO" id="GO:0005524">
    <property type="term" value="F:ATP binding"/>
    <property type="evidence" value="ECO:0007669"/>
    <property type="project" value="InterPro"/>
</dbReference>
<comment type="similarity">
    <text evidence="1">Belongs to the DNA mismatch repair MutL/HexB family.</text>
</comment>
<organism evidence="5 6">
    <name type="scientific">Moelleriella libera RCEF 2490</name>
    <dbReference type="NCBI Taxonomy" id="1081109"/>
    <lineage>
        <taxon>Eukaryota</taxon>
        <taxon>Fungi</taxon>
        <taxon>Dikarya</taxon>
        <taxon>Ascomycota</taxon>
        <taxon>Pezizomycotina</taxon>
        <taxon>Sordariomycetes</taxon>
        <taxon>Hypocreomycetidae</taxon>
        <taxon>Hypocreales</taxon>
        <taxon>Clavicipitaceae</taxon>
        <taxon>Moelleriella</taxon>
    </lineage>
</organism>
<dbReference type="Proteomes" id="UP000078544">
    <property type="component" value="Unassembled WGS sequence"/>
</dbReference>
<feature type="region of interest" description="Disordered" evidence="3">
    <location>
        <begin position="795"/>
        <end position="816"/>
    </location>
</feature>
<evidence type="ECO:0000256" key="2">
    <source>
        <dbReference type="ARBA" id="ARBA00022763"/>
    </source>
</evidence>
<evidence type="ECO:0000256" key="3">
    <source>
        <dbReference type="SAM" id="MobiDB-lite"/>
    </source>
</evidence>
<dbReference type="GO" id="GO:0061982">
    <property type="term" value="P:meiosis I cell cycle process"/>
    <property type="evidence" value="ECO:0007669"/>
    <property type="project" value="UniProtKB-ARBA"/>
</dbReference>
<comment type="caution">
    <text evidence="5">The sequence shown here is derived from an EMBL/GenBank/DDBJ whole genome shotgun (WGS) entry which is preliminary data.</text>
</comment>
<dbReference type="InterPro" id="IPR020568">
    <property type="entry name" value="Ribosomal_Su5_D2-typ_SF"/>
</dbReference>
<keyword evidence="6" id="KW-1185">Reference proteome</keyword>
<dbReference type="Pfam" id="PF13589">
    <property type="entry name" value="HATPase_c_3"/>
    <property type="match status" value="1"/>
</dbReference>
<feature type="compositionally biased region" description="Polar residues" evidence="3">
    <location>
        <begin position="635"/>
        <end position="647"/>
    </location>
</feature>
<dbReference type="PROSITE" id="PS00058">
    <property type="entry name" value="DNA_MISMATCH_REPAIR_1"/>
    <property type="match status" value="1"/>
</dbReference>
<dbReference type="InterPro" id="IPR014762">
    <property type="entry name" value="DNA_mismatch_repair_CS"/>
</dbReference>
<dbReference type="Gene3D" id="3.30.565.10">
    <property type="entry name" value="Histidine kinase-like ATPase, C-terminal domain"/>
    <property type="match status" value="1"/>
</dbReference>
<dbReference type="InterPro" id="IPR002099">
    <property type="entry name" value="MutL/Mlh/PMS"/>
</dbReference>
<gene>
    <name evidence="5" type="ORF">AAL_04283</name>
</gene>
<feature type="domain" description="DNA mismatch repair protein S5" evidence="4">
    <location>
        <begin position="219"/>
        <end position="359"/>
    </location>
</feature>
<proteinExistence type="inferred from homology"/>
<dbReference type="GO" id="GO:0006298">
    <property type="term" value="P:mismatch repair"/>
    <property type="evidence" value="ECO:0007669"/>
    <property type="project" value="InterPro"/>
</dbReference>
<reference evidence="5 6" key="1">
    <citation type="journal article" date="2016" name="Genome Biol. Evol.">
        <title>Divergent and convergent evolution of fungal pathogenicity.</title>
        <authorList>
            <person name="Shang Y."/>
            <person name="Xiao G."/>
            <person name="Zheng P."/>
            <person name="Cen K."/>
            <person name="Zhan S."/>
            <person name="Wang C."/>
        </authorList>
    </citation>
    <scope>NUCLEOTIDE SEQUENCE [LARGE SCALE GENOMIC DNA]</scope>
    <source>
        <strain evidence="5 6">RCEF 2490</strain>
    </source>
</reference>
<dbReference type="InterPro" id="IPR036890">
    <property type="entry name" value="HATPase_C_sf"/>
</dbReference>
<name>A0A168C0G9_9HYPO</name>
<dbReference type="SUPFAM" id="SSF55874">
    <property type="entry name" value="ATPase domain of HSP90 chaperone/DNA topoisomerase II/histidine kinase"/>
    <property type="match status" value="1"/>
</dbReference>
<feature type="compositionally biased region" description="Basic and acidic residues" evidence="3">
    <location>
        <begin position="802"/>
        <end position="816"/>
    </location>
</feature>
<dbReference type="AlphaFoldDB" id="A0A168C0G9"/>
<dbReference type="STRING" id="1081109.A0A168C0G9"/>
<dbReference type="Gene3D" id="3.30.230.10">
    <property type="match status" value="1"/>
</dbReference>
<feature type="compositionally biased region" description="Polar residues" evidence="3">
    <location>
        <begin position="617"/>
        <end position="628"/>
    </location>
</feature>
<dbReference type="GO" id="GO:0032389">
    <property type="term" value="C:MutLalpha complex"/>
    <property type="evidence" value="ECO:0007669"/>
    <property type="project" value="TreeGrafter"/>
</dbReference>
<accession>A0A168C0G9</accession>
<feature type="compositionally biased region" description="Low complexity" evidence="3">
    <location>
        <begin position="561"/>
        <end position="571"/>
    </location>
</feature>
<dbReference type="InterPro" id="IPR014721">
    <property type="entry name" value="Ribsml_uS5_D2-typ_fold_subgr"/>
</dbReference>
<dbReference type="GO" id="GO:0140664">
    <property type="term" value="F:ATP-dependent DNA damage sensor activity"/>
    <property type="evidence" value="ECO:0007669"/>
    <property type="project" value="InterPro"/>
</dbReference>
<protein>
    <submittedName>
        <fullName evidence="5">DNA mismatch repair protein</fullName>
    </submittedName>
</protein>
<feature type="compositionally biased region" description="Polar residues" evidence="3">
    <location>
        <begin position="516"/>
        <end position="525"/>
    </location>
</feature>
<dbReference type="GO" id="GO:0030983">
    <property type="term" value="F:mismatched DNA binding"/>
    <property type="evidence" value="ECO:0007669"/>
    <property type="project" value="InterPro"/>
</dbReference>
<dbReference type="PANTHER" id="PTHR10073:SF41">
    <property type="entry name" value="MISMATCH REPAIR PROTEIN, PUTATIVE (AFU_ORTHOLOGUE AFUA_8G05820)-RELATED"/>
    <property type="match status" value="1"/>
</dbReference>
<dbReference type="PANTHER" id="PTHR10073">
    <property type="entry name" value="DNA MISMATCH REPAIR PROTEIN MLH, PMS, MUTL"/>
    <property type="match status" value="1"/>
</dbReference>
<feature type="region of interest" description="Disordered" evidence="3">
    <location>
        <begin position="516"/>
        <end position="574"/>
    </location>
</feature>